<dbReference type="EMBL" id="JAUKUD010000007">
    <property type="protein sequence ID" value="KAK0738613.1"/>
    <property type="molecule type" value="Genomic_DNA"/>
</dbReference>
<dbReference type="Proteomes" id="UP001172155">
    <property type="component" value="Unassembled WGS sequence"/>
</dbReference>
<name>A0AA40BQW5_9PEZI</name>
<comment type="caution">
    <text evidence="1">The sequence shown here is derived from an EMBL/GenBank/DDBJ whole genome shotgun (WGS) entry which is preliminary data.</text>
</comment>
<sequence>MPVTVNVTCVSAQVTTFLSLIDSAWVGLGVESKAWDKLAASLHLSLRLAALVNVPPCCLVSCRGLLNRVDDGRERGD</sequence>
<organism evidence="1 2">
    <name type="scientific">Schizothecium vesticola</name>
    <dbReference type="NCBI Taxonomy" id="314040"/>
    <lineage>
        <taxon>Eukaryota</taxon>
        <taxon>Fungi</taxon>
        <taxon>Dikarya</taxon>
        <taxon>Ascomycota</taxon>
        <taxon>Pezizomycotina</taxon>
        <taxon>Sordariomycetes</taxon>
        <taxon>Sordariomycetidae</taxon>
        <taxon>Sordariales</taxon>
        <taxon>Schizotheciaceae</taxon>
        <taxon>Schizothecium</taxon>
    </lineage>
</organism>
<reference evidence="1" key="1">
    <citation type="submission" date="2023-06" db="EMBL/GenBank/DDBJ databases">
        <title>Genome-scale phylogeny and comparative genomics of the fungal order Sordariales.</title>
        <authorList>
            <consortium name="Lawrence Berkeley National Laboratory"/>
            <person name="Hensen N."/>
            <person name="Bonometti L."/>
            <person name="Westerberg I."/>
            <person name="Brannstrom I.O."/>
            <person name="Guillou S."/>
            <person name="Cros-Aarteil S."/>
            <person name="Calhoun S."/>
            <person name="Haridas S."/>
            <person name="Kuo A."/>
            <person name="Mondo S."/>
            <person name="Pangilinan J."/>
            <person name="Riley R."/>
            <person name="LaButti K."/>
            <person name="Andreopoulos B."/>
            <person name="Lipzen A."/>
            <person name="Chen C."/>
            <person name="Yanf M."/>
            <person name="Daum C."/>
            <person name="Ng V."/>
            <person name="Clum A."/>
            <person name="Steindorff A."/>
            <person name="Ohm R."/>
            <person name="Martin F."/>
            <person name="Silar P."/>
            <person name="Natvig D."/>
            <person name="Lalanne C."/>
            <person name="Gautier V."/>
            <person name="Ament-velasquez S.L."/>
            <person name="Kruys A."/>
            <person name="Hutchinson M.I."/>
            <person name="Powell A.J."/>
            <person name="Barry K."/>
            <person name="Miller A.N."/>
            <person name="Grigoriev I.V."/>
            <person name="Debuchy R."/>
            <person name="Gladieux P."/>
            <person name="Thoren M.H."/>
            <person name="Johannesson H."/>
        </authorList>
    </citation>
    <scope>NUCLEOTIDE SEQUENCE</scope>
    <source>
        <strain evidence="1">SMH3187-1</strain>
    </source>
</reference>
<evidence type="ECO:0000313" key="2">
    <source>
        <dbReference type="Proteomes" id="UP001172155"/>
    </source>
</evidence>
<accession>A0AA40BQW5</accession>
<dbReference type="AlphaFoldDB" id="A0AA40BQW5"/>
<gene>
    <name evidence="1" type="ORF">B0T18DRAFT_422428</name>
</gene>
<evidence type="ECO:0000313" key="1">
    <source>
        <dbReference type="EMBL" id="KAK0738613.1"/>
    </source>
</evidence>
<keyword evidence="2" id="KW-1185">Reference proteome</keyword>
<protein>
    <submittedName>
        <fullName evidence="1">Uncharacterized protein</fullName>
    </submittedName>
</protein>
<proteinExistence type="predicted"/>